<organism evidence="2 3">
    <name type="scientific">Durio zibethinus</name>
    <name type="common">Durian</name>
    <dbReference type="NCBI Taxonomy" id="66656"/>
    <lineage>
        <taxon>Eukaryota</taxon>
        <taxon>Viridiplantae</taxon>
        <taxon>Streptophyta</taxon>
        <taxon>Embryophyta</taxon>
        <taxon>Tracheophyta</taxon>
        <taxon>Spermatophyta</taxon>
        <taxon>Magnoliopsida</taxon>
        <taxon>eudicotyledons</taxon>
        <taxon>Gunneridae</taxon>
        <taxon>Pentapetalae</taxon>
        <taxon>rosids</taxon>
        <taxon>malvids</taxon>
        <taxon>Malvales</taxon>
        <taxon>Malvaceae</taxon>
        <taxon>Helicteroideae</taxon>
        <taxon>Durio</taxon>
    </lineage>
</organism>
<gene>
    <name evidence="3" type="primary">LOC111279525</name>
</gene>
<dbReference type="AlphaFoldDB" id="A0A6P5X301"/>
<dbReference type="RefSeq" id="XP_022722206.1">
    <property type="nucleotide sequence ID" value="XM_022866471.1"/>
</dbReference>
<dbReference type="InterPro" id="IPR026960">
    <property type="entry name" value="RVT-Znf"/>
</dbReference>
<feature type="domain" description="Reverse transcriptase zinc-binding" evidence="1">
    <location>
        <begin position="237"/>
        <end position="300"/>
    </location>
</feature>
<name>A0A6P5X301_DURZI</name>
<evidence type="ECO:0000313" key="2">
    <source>
        <dbReference type="Proteomes" id="UP000515121"/>
    </source>
</evidence>
<dbReference type="Pfam" id="PF13966">
    <property type="entry name" value="zf-RVT"/>
    <property type="match status" value="1"/>
</dbReference>
<proteinExistence type="predicted"/>
<dbReference type="Proteomes" id="UP000515121">
    <property type="component" value="Unplaced"/>
</dbReference>
<reference evidence="3" key="1">
    <citation type="submission" date="2025-08" db="UniProtKB">
        <authorList>
            <consortium name="RefSeq"/>
        </authorList>
    </citation>
    <scope>IDENTIFICATION</scope>
    <source>
        <tissue evidence="3">Fruit stalk</tissue>
    </source>
</reference>
<protein>
    <submittedName>
        <fullName evidence="3">Uncharacterized protein LOC111279525</fullName>
    </submittedName>
</protein>
<dbReference type="GeneID" id="111279525"/>
<evidence type="ECO:0000259" key="1">
    <source>
        <dbReference type="Pfam" id="PF13966"/>
    </source>
</evidence>
<sequence length="312" mass="36467">MGRRVNLGTRQVQKTKWKKLAWENIGVTQEEVVDFWKRKAGAGDGYHKVEMRSIQRQFCNQCPHMQCHAFFSQKGCAMCSYWWKQSGASRGIHWISWKQMCKGKRYGGMGFRVMELFNKALIAKQGWRLTLNTSSLVYKVLKAKYFSNSTFLIASKLGSQPSYSWRCIYSRKKVLKEGLRWRVTNGQHIRVWKNKWIPTSERFIPAPKGTSLTLTLRWLHVESDQDDRLHGSMSTGIAWNRLWKANIPNKVKVFGWRLCHDILSVYKNLNKRKMVKQATSPRCKQEDESSLHAIKDCIFPAEVRKSAKQKKD</sequence>
<evidence type="ECO:0000313" key="3">
    <source>
        <dbReference type="RefSeq" id="XP_022722206.1"/>
    </source>
</evidence>
<keyword evidence="2" id="KW-1185">Reference proteome</keyword>
<dbReference type="OrthoDB" id="998808at2759"/>
<dbReference type="KEGG" id="dzi:111279525"/>
<accession>A0A6P5X301</accession>